<reference evidence="4 5" key="1">
    <citation type="submission" date="2019-01" db="EMBL/GenBank/DDBJ databases">
        <authorList>
            <person name="Ferrante I. M."/>
        </authorList>
    </citation>
    <scope>NUCLEOTIDE SEQUENCE [LARGE SCALE GENOMIC DNA]</scope>
    <source>
        <strain evidence="4 5">B856</strain>
    </source>
</reference>
<dbReference type="EMBL" id="CAACVS010000046">
    <property type="protein sequence ID" value="VEU35005.1"/>
    <property type="molecule type" value="Genomic_DNA"/>
</dbReference>
<proteinExistence type="predicted"/>
<keyword evidence="5" id="KW-1185">Reference proteome</keyword>
<keyword evidence="3" id="KW-0732">Signal</keyword>
<dbReference type="AlphaFoldDB" id="A0A448YZ18"/>
<keyword evidence="2" id="KW-0472">Membrane</keyword>
<gene>
    <name evidence="4" type="ORF">PSNMU_V1.4_AUG-EV-PASAV3_0017270</name>
</gene>
<evidence type="ECO:0000256" key="3">
    <source>
        <dbReference type="SAM" id="SignalP"/>
    </source>
</evidence>
<feature type="signal peptide" evidence="3">
    <location>
        <begin position="1"/>
        <end position="29"/>
    </location>
</feature>
<evidence type="ECO:0000256" key="1">
    <source>
        <dbReference type="SAM" id="MobiDB-lite"/>
    </source>
</evidence>
<evidence type="ECO:0000256" key="2">
    <source>
        <dbReference type="SAM" id="Phobius"/>
    </source>
</evidence>
<feature type="region of interest" description="Disordered" evidence="1">
    <location>
        <begin position="188"/>
        <end position="213"/>
    </location>
</feature>
<name>A0A448YZ18_9STRA</name>
<feature type="chain" id="PRO_5018988714" evidence="3">
    <location>
        <begin position="30"/>
        <end position="240"/>
    </location>
</feature>
<accession>A0A448YZ18</accession>
<sequence>MKLSVRNNTHPLLVPALLATSLLVGKVWSAPTGAPTTILDVVNQMMEQNTELINEQMSQLDSTPTSTFQFSMAPWTFKDQKEACLSGGGIWETYFDQIFECTGPNGNATYNLSNWGGCLIDMDACVRLNGNCADMEKPLTEKIKEEGLECGNIVSSTDGPIPQASPATDDAFNAGAFTDDATDDAFNAGDATDDAFNADDDTDDAFNADDDTDAQESGSLLVASFASASIAVGMAVAMIL</sequence>
<feature type="transmembrane region" description="Helical" evidence="2">
    <location>
        <begin position="220"/>
        <end position="239"/>
    </location>
</feature>
<keyword evidence="2" id="KW-0812">Transmembrane</keyword>
<protein>
    <submittedName>
        <fullName evidence="4">Uncharacterized protein</fullName>
    </submittedName>
</protein>
<organism evidence="4 5">
    <name type="scientific">Pseudo-nitzschia multistriata</name>
    <dbReference type="NCBI Taxonomy" id="183589"/>
    <lineage>
        <taxon>Eukaryota</taxon>
        <taxon>Sar</taxon>
        <taxon>Stramenopiles</taxon>
        <taxon>Ochrophyta</taxon>
        <taxon>Bacillariophyta</taxon>
        <taxon>Bacillariophyceae</taxon>
        <taxon>Bacillariophycidae</taxon>
        <taxon>Bacillariales</taxon>
        <taxon>Bacillariaceae</taxon>
        <taxon>Pseudo-nitzschia</taxon>
    </lineage>
</organism>
<feature type="compositionally biased region" description="Acidic residues" evidence="1">
    <location>
        <begin position="191"/>
        <end position="213"/>
    </location>
</feature>
<evidence type="ECO:0000313" key="4">
    <source>
        <dbReference type="EMBL" id="VEU35005.1"/>
    </source>
</evidence>
<dbReference type="Proteomes" id="UP000291116">
    <property type="component" value="Unassembled WGS sequence"/>
</dbReference>
<evidence type="ECO:0000313" key="5">
    <source>
        <dbReference type="Proteomes" id="UP000291116"/>
    </source>
</evidence>
<keyword evidence="2" id="KW-1133">Transmembrane helix</keyword>